<dbReference type="Pfam" id="PF00005">
    <property type="entry name" value="ABC_tran"/>
    <property type="match status" value="1"/>
</dbReference>
<dbReference type="PROSITE" id="PS50893">
    <property type="entry name" value="ABC_TRANSPORTER_2"/>
    <property type="match status" value="1"/>
</dbReference>
<sequence>MKNFKNFWPILKRLLYYGKNFKKYFLLGFFYLIVASIFEVLGPILISYFIHTSLSKRYIHISVIFFITTIYISLQIISTLFNYLQDMIFNKISINIIEKLRFNVMSSTLELPMNQFNEKPIGQLISCVTNDTEIIKELYETFIATLLRSIILISVTLIAMFALEWRMASIAITIFPLVCIIMLLYQYYSKPMLEKIRLYTTRTYNIFNEIINGISVIQQFGLEEQFRKSIKKNSELHYLNRMKILKLDGILLRPLLSLFSSIILCELILLFGFYPSGFFEIGTLYAFITYLGRLNEPLITIASQQSILQQSIVAGERIFKIIDSKKQNYGKDNNDLKTGEIRIKNLNFCYKKNNNNVLKNINLYISSKQFIALVGYTGSGKSTLAQVLMGHYPVKNGHIYLDKRDINTLDKTVLRNGISIVQQDPIILDDSIFENITLGKKISEEKIWKILKKVHLIDLVQSFPKGLNEFLGEHGNTLSIGQKQLLSIARILAHNPKILILDEATSNIDLATENKIQKILSSIKLKTTLIVIAHRLSTIQNADKILVFYKGKIVEIGTHNYLISKKEHYWKLYKNYSTH</sequence>
<evidence type="ECO:0000256" key="9">
    <source>
        <dbReference type="ARBA" id="ARBA00022989"/>
    </source>
</evidence>
<evidence type="ECO:0000256" key="12">
    <source>
        <dbReference type="ARBA" id="ARBA00040960"/>
    </source>
</evidence>
<evidence type="ECO:0000256" key="4">
    <source>
        <dbReference type="ARBA" id="ARBA00022448"/>
    </source>
</evidence>
<evidence type="ECO:0000313" key="16">
    <source>
        <dbReference type="EMBL" id="ANF17189.1"/>
    </source>
</evidence>
<dbReference type="CDD" id="cd18544">
    <property type="entry name" value="ABC_6TM_TmrA_like"/>
    <property type="match status" value="1"/>
</dbReference>
<dbReference type="GO" id="GO:0015421">
    <property type="term" value="F:ABC-type oligopeptide transporter activity"/>
    <property type="evidence" value="ECO:0007669"/>
    <property type="project" value="TreeGrafter"/>
</dbReference>
<comment type="catalytic activity">
    <reaction evidence="11">
        <text>ATP + H2O + xenobioticSide 1 = ADP + phosphate + xenobioticSide 2.</text>
        <dbReference type="EC" id="7.6.2.2"/>
    </reaction>
</comment>
<dbReference type="Gene3D" id="1.20.1560.10">
    <property type="entry name" value="ABC transporter type 1, transmembrane domain"/>
    <property type="match status" value="1"/>
</dbReference>
<evidence type="ECO:0000259" key="15">
    <source>
        <dbReference type="PROSITE" id="PS50929"/>
    </source>
</evidence>
<dbReference type="InterPro" id="IPR039421">
    <property type="entry name" value="Type_1_exporter"/>
</dbReference>
<proteinExistence type="inferred from homology"/>
<dbReference type="Gene3D" id="3.40.50.300">
    <property type="entry name" value="P-loop containing nucleotide triphosphate hydrolases"/>
    <property type="match status" value="1"/>
</dbReference>
<dbReference type="NCBIfam" id="NF008056">
    <property type="entry name" value="PRK10790.1"/>
    <property type="match status" value="1"/>
</dbReference>
<feature type="transmembrane region" description="Helical" evidence="13">
    <location>
        <begin position="58"/>
        <end position="84"/>
    </location>
</feature>
<keyword evidence="4" id="KW-0813">Transport</keyword>
<evidence type="ECO:0000256" key="2">
    <source>
        <dbReference type="ARBA" id="ARBA00006526"/>
    </source>
</evidence>
<comment type="similarity">
    <text evidence="2">Belongs to the ABC transporter superfamily. Drug exporter-2 (TC 3.A.1.117) family.</text>
</comment>
<feature type="transmembrane region" description="Helical" evidence="13">
    <location>
        <begin position="168"/>
        <end position="188"/>
    </location>
</feature>
<dbReference type="GO" id="GO:0008559">
    <property type="term" value="F:ABC-type xenobiotic transporter activity"/>
    <property type="evidence" value="ECO:0007669"/>
    <property type="project" value="UniProtKB-EC"/>
</dbReference>
<accession>A0A172WDY0</accession>
<dbReference type="GO" id="GO:0005737">
    <property type="term" value="C:cytoplasm"/>
    <property type="evidence" value="ECO:0007669"/>
    <property type="project" value="UniProtKB-ARBA"/>
</dbReference>
<dbReference type="PATRIC" id="fig|118110.3.peg.437"/>
<dbReference type="Pfam" id="PF00664">
    <property type="entry name" value="ABC_membrane"/>
    <property type="match status" value="1"/>
</dbReference>
<keyword evidence="7" id="KW-0547">Nucleotide-binding</keyword>
<dbReference type="EMBL" id="CP011299">
    <property type="protein sequence ID" value="ANF17189.1"/>
    <property type="molecule type" value="Genomic_DNA"/>
</dbReference>
<keyword evidence="5" id="KW-1003">Cell membrane</keyword>
<evidence type="ECO:0000259" key="14">
    <source>
        <dbReference type="PROSITE" id="PS50893"/>
    </source>
</evidence>
<evidence type="ECO:0000256" key="11">
    <source>
        <dbReference type="ARBA" id="ARBA00034018"/>
    </source>
</evidence>
<evidence type="ECO:0000313" key="17">
    <source>
        <dbReference type="Proteomes" id="UP000077654"/>
    </source>
</evidence>
<organism evidence="16 17">
    <name type="scientific">Buchnera aphidicola subsp. Schlechtendalia chinensis</name>
    <dbReference type="NCBI Taxonomy" id="118110"/>
    <lineage>
        <taxon>Bacteria</taxon>
        <taxon>Pseudomonadati</taxon>
        <taxon>Pseudomonadota</taxon>
        <taxon>Gammaproteobacteria</taxon>
        <taxon>Enterobacterales</taxon>
        <taxon>Erwiniaceae</taxon>
        <taxon>Buchnera</taxon>
    </lineage>
</organism>
<dbReference type="InterPro" id="IPR011527">
    <property type="entry name" value="ABC1_TM_dom"/>
</dbReference>
<dbReference type="PANTHER" id="PTHR43394">
    <property type="entry name" value="ATP-DEPENDENT PERMEASE MDL1, MITOCHONDRIAL"/>
    <property type="match status" value="1"/>
</dbReference>
<feature type="transmembrane region" description="Helical" evidence="13">
    <location>
        <begin position="250"/>
        <end position="274"/>
    </location>
</feature>
<dbReference type="FunFam" id="3.40.50.300:FF:000604">
    <property type="entry name" value="ABC transporter B family member 28"/>
    <property type="match status" value="1"/>
</dbReference>
<keyword evidence="6 13" id="KW-0812">Transmembrane</keyword>
<reference evidence="16 17" key="1">
    <citation type="submission" date="2015-04" db="EMBL/GenBank/DDBJ databases">
        <title>Buchnera aphidicola assembly.</title>
        <authorList>
            <person name="Zhang Y."/>
        </authorList>
    </citation>
    <scope>NUCLEOTIDE SEQUENCE [LARGE SCALE GENOMIC DNA]</scope>
    <source>
        <strain evidence="16 17">SC</strain>
    </source>
</reference>
<evidence type="ECO:0000256" key="3">
    <source>
        <dbReference type="ARBA" id="ARBA00012191"/>
    </source>
</evidence>
<evidence type="ECO:0000256" key="8">
    <source>
        <dbReference type="ARBA" id="ARBA00022840"/>
    </source>
</evidence>
<dbReference type="InterPro" id="IPR036640">
    <property type="entry name" value="ABC1_TM_sf"/>
</dbReference>
<dbReference type="SUPFAM" id="SSF52540">
    <property type="entry name" value="P-loop containing nucleoside triphosphate hydrolases"/>
    <property type="match status" value="1"/>
</dbReference>
<dbReference type="PANTHER" id="PTHR43394:SF1">
    <property type="entry name" value="ATP-BINDING CASSETTE SUB-FAMILY B MEMBER 10, MITOCHONDRIAL"/>
    <property type="match status" value="1"/>
</dbReference>
<dbReference type="PROSITE" id="PS50929">
    <property type="entry name" value="ABC_TM1F"/>
    <property type="match status" value="1"/>
</dbReference>
<dbReference type="GO" id="GO:0005886">
    <property type="term" value="C:plasma membrane"/>
    <property type="evidence" value="ECO:0007669"/>
    <property type="project" value="UniProtKB-SubCell"/>
</dbReference>
<dbReference type="SMART" id="SM00382">
    <property type="entry name" value="AAA"/>
    <property type="match status" value="1"/>
</dbReference>
<feature type="domain" description="ABC transporter" evidence="14">
    <location>
        <begin position="341"/>
        <end position="575"/>
    </location>
</feature>
<dbReference type="RefSeq" id="WP_075474314.1">
    <property type="nucleotide sequence ID" value="NZ_CP011299.1"/>
</dbReference>
<dbReference type="SUPFAM" id="SSF90123">
    <property type="entry name" value="ABC transporter transmembrane region"/>
    <property type="match status" value="1"/>
</dbReference>
<feature type="transmembrane region" description="Helical" evidence="13">
    <location>
        <begin position="142"/>
        <end position="162"/>
    </location>
</feature>
<feature type="domain" description="ABC transmembrane type-1" evidence="15">
    <location>
        <begin position="26"/>
        <end position="310"/>
    </location>
</feature>
<dbReference type="InterPro" id="IPR027417">
    <property type="entry name" value="P-loop_NTPase"/>
</dbReference>
<dbReference type="GO" id="GO:0005524">
    <property type="term" value="F:ATP binding"/>
    <property type="evidence" value="ECO:0007669"/>
    <property type="project" value="UniProtKB-KW"/>
</dbReference>
<feature type="transmembrane region" description="Helical" evidence="13">
    <location>
        <begin position="21"/>
        <end position="46"/>
    </location>
</feature>
<dbReference type="InterPro" id="IPR003439">
    <property type="entry name" value="ABC_transporter-like_ATP-bd"/>
</dbReference>
<protein>
    <recommendedName>
        <fullName evidence="12">Multidrug resistance-like ATP-binding protein MdlB</fullName>
        <ecNumber evidence="3">7.6.2.2</ecNumber>
    </recommendedName>
</protein>
<keyword evidence="8" id="KW-0067">ATP-binding</keyword>
<keyword evidence="10 13" id="KW-0472">Membrane</keyword>
<dbReference type="Proteomes" id="UP000077654">
    <property type="component" value="Chromosome"/>
</dbReference>
<comment type="subcellular location">
    <subcellularLocation>
        <location evidence="1">Cell membrane</location>
        <topology evidence="1">Multi-pass membrane protein</topology>
    </subcellularLocation>
</comment>
<keyword evidence="17" id="KW-1185">Reference proteome</keyword>
<dbReference type="GO" id="GO:0016887">
    <property type="term" value="F:ATP hydrolysis activity"/>
    <property type="evidence" value="ECO:0007669"/>
    <property type="project" value="InterPro"/>
</dbReference>
<gene>
    <name evidence="16" type="ORF">XW81_02190</name>
</gene>
<evidence type="ECO:0000256" key="10">
    <source>
        <dbReference type="ARBA" id="ARBA00023136"/>
    </source>
</evidence>
<evidence type="ECO:0000256" key="5">
    <source>
        <dbReference type="ARBA" id="ARBA00022475"/>
    </source>
</evidence>
<dbReference type="InterPro" id="IPR003593">
    <property type="entry name" value="AAA+_ATPase"/>
</dbReference>
<evidence type="ECO:0000256" key="7">
    <source>
        <dbReference type="ARBA" id="ARBA00022741"/>
    </source>
</evidence>
<dbReference type="STRING" id="118110.XW81_02190"/>
<evidence type="ECO:0000256" key="6">
    <source>
        <dbReference type="ARBA" id="ARBA00022692"/>
    </source>
</evidence>
<evidence type="ECO:0000256" key="1">
    <source>
        <dbReference type="ARBA" id="ARBA00004651"/>
    </source>
</evidence>
<evidence type="ECO:0000256" key="13">
    <source>
        <dbReference type="SAM" id="Phobius"/>
    </source>
</evidence>
<keyword evidence="9 13" id="KW-1133">Transmembrane helix</keyword>
<dbReference type="OrthoDB" id="9806127at2"/>
<dbReference type="AlphaFoldDB" id="A0A172WDY0"/>
<dbReference type="EC" id="7.6.2.2" evidence="3"/>
<name>A0A172WDY0_BUCSC</name>